<dbReference type="InterPro" id="IPR013132">
    <property type="entry name" value="PseI/NeuA/B-like_N"/>
</dbReference>
<evidence type="ECO:0000313" key="2">
    <source>
        <dbReference type="EMBL" id="TCN17285.1"/>
    </source>
</evidence>
<dbReference type="Pfam" id="PF03102">
    <property type="entry name" value="NeuB"/>
    <property type="match status" value="1"/>
</dbReference>
<dbReference type="PROSITE" id="PS50844">
    <property type="entry name" value="AFP_LIKE"/>
    <property type="match status" value="1"/>
</dbReference>
<dbReference type="InterPro" id="IPR051690">
    <property type="entry name" value="PseI-like"/>
</dbReference>
<dbReference type="RefSeq" id="WP_132081891.1">
    <property type="nucleotide sequence ID" value="NZ_SLVU01000039.1"/>
</dbReference>
<dbReference type="PANTHER" id="PTHR42966">
    <property type="entry name" value="N-ACETYLNEURAMINATE SYNTHASE"/>
    <property type="match status" value="1"/>
</dbReference>
<dbReference type="InterPro" id="IPR013785">
    <property type="entry name" value="Aldolase_TIM"/>
</dbReference>
<dbReference type="SUPFAM" id="SSF51269">
    <property type="entry name" value="AFP III-like domain"/>
    <property type="match status" value="1"/>
</dbReference>
<dbReference type="GO" id="GO:0047444">
    <property type="term" value="F:N-acylneuraminate-9-phosphate synthase activity"/>
    <property type="evidence" value="ECO:0007669"/>
    <property type="project" value="TreeGrafter"/>
</dbReference>
<dbReference type="SUPFAM" id="SSF51569">
    <property type="entry name" value="Aldolase"/>
    <property type="match status" value="1"/>
</dbReference>
<comment type="caution">
    <text evidence="2">The sequence shown here is derived from an EMBL/GenBank/DDBJ whole genome shotgun (WGS) entry which is preliminary data.</text>
</comment>
<reference evidence="2 3" key="1">
    <citation type="submission" date="2019-03" db="EMBL/GenBank/DDBJ databases">
        <title>Genomic Encyclopedia of Type Strains, Phase IV (KMG-V): Genome sequencing to study the core and pangenomes of soil and plant-associated prokaryotes.</title>
        <authorList>
            <person name="Whitman W."/>
        </authorList>
    </citation>
    <scope>NUCLEOTIDE SEQUENCE [LARGE SCALE GENOMIC DNA]</scope>
    <source>
        <strain evidence="2 3">23C40</strain>
    </source>
</reference>
<evidence type="ECO:0000259" key="1">
    <source>
        <dbReference type="PROSITE" id="PS50844"/>
    </source>
</evidence>
<dbReference type="InterPro" id="IPR013974">
    <property type="entry name" value="SAF"/>
</dbReference>
<dbReference type="EMBL" id="SLVU01000039">
    <property type="protein sequence ID" value="TCN17285.1"/>
    <property type="molecule type" value="Genomic_DNA"/>
</dbReference>
<dbReference type="CDD" id="cd11615">
    <property type="entry name" value="SAF_NeuB_like"/>
    <property type="match status" value="1"/>
</dbReference>
<dbReference type="GO" id="GO:0016051">
    <property type="term" value="P:carbohydrate biosynthetic process"/>
    <property type="evidence" value="ECO:0007669"/>
    <property type="project" value="InterPro"/>
</dbReference>
<name>A0A4R2AUH6_9HYPH</name>
<dbReference type="Proteomes" id="UP000295043">
    <property type="component" value="Unassembled WGS sequence"/>
</dbReference>
<dbReference type="Gene3D" id="3.90.1210.10">
    <property type="entry name" value="Antifreeze-like/N-acetylneuraminic acid synthase C-terminal domain"/>
    <property type="match status" value="1"/>
</dbReference>
<evidence type="ECO:0000313" key="3">
    <source>
        <dbReference type="Proteomes" id="UP000295043"/>
    </source>
</evidence>
<organism evidence="2 3">
    <name type="scientific">Sinorhizobium americanum</name>
    <dbReference type="NCBI Taxonomy" id="194963"/>
    <lineage>
        <taxon>Bacteria</taxon>
        <taxon>Pseudomonadati</taxon>
        <taxon>Pseudomonadota</taxon>
        <taxon>Alphaproteobacteria</taxon>
        <taxon>Hyphomicrobiales</taxon>
        <taxon>Rhizobiaceae</taxon>
        <taxon>Sinorhizobium/Ensifer group</taxon>
        <taxon>Sinorhizobium</taxon>
    </lineage>
</organism>
<dbReference type="SMART" id="SM00858">
    <property type="entry name" value="SAF"/>
    <property type="match status" value="1"/>
</dbReference>
<protein>
    <submittedName>
        <fullName evidence="2">N-acetylneuraminate synthase</fullName>
    </submittedName>
</protein>
<dbReference type="Pfam" id="PF08666">
    <property type="entry name" value="SAF"/>
    <property type="match status" value="1"/>
</dbReference>
<feature type="domain" description="AFP-like" evidence="1">
    <location>
        <begin position="300"/>
        <end position="358"/>
    </location>
</feature>
<dbReference type="InterPro" id="IPR057736">
    <property type="entry name" value="SAF_PseI/NeuA/NeuB"/>
</dbReference>
<dbReference type="AlphaFoldDB" id="A0A4R2AUH6"/>
<accession>A0A4R2AUH6</accession>
<dbReference type="InterPro" id="IPR006190">
    <property type="entry name" value="SAF_AFP_Neu5Ac"/>
</dbReference>
<proteinExistence type="predicted"/>
<gene>
    <name evidence="2" type="ORF">EV184_13916</name>
</gene>
<dbReference type="Gene3D" id="3.20.20.70">
    <property type="entry name" value="Aldolase class I"/>
    <property type="match status" value="1"/>
</dbReference>
<dbReference type="PANTHER" id="PTHR42966:SF2">
    <property type="entry name" value="PSEUDAMINIC ACID SYNTHASE"/>
    <property type="match status" value="1"/>
</dbReference>
<dbReference type="InterPro" id="IPR036732">
    <property type="entry name" value="AFP_Neu5c_C_sf"/>
</dbReference>
<sequence length="358" mass="39458">MTYNSEFFIGDRKISAESPTYFIADIAANHDGDLDRAKMLIKLAKEAGADCAKFQHFKANAIVSAVGFDTMGSQVSHQAKWKKSVSEIYDQYHTRREWTDELVRTANEVGIDFMTTPYDLEAVEMFKDIVPAFKVGSGDITFRQSFMKMAESGKPILLATGASTMDEVVEVVEMITAVNPNLCLLQCNTNYTGSLDNFNYVNLRVITTFLAKWPGLIVGFSDHTPGHSAVLGAVSLGARVVEKHFTDDNSREGPDHSFALNPVTWAAMVEGVRELEAALGDGVKRIEENETETVVIQRRSLRLTRDMNAGEILQPTDLEALRPCPNGAVSPMHSEAIEGRTLGVSKKKGAEILWTDLS</sequence>